<comment type="caution">
    <text evidence="1">The sequence shown here is derived from an EMBL/GenBank/DDBJ whole genome shotgun (WGS) entry which is preliminary data.</text>
</comment>
<keyword evidence="2" id="KW-1185">Reference proteome</keyword>
<dbReference type="EMBL" id="JAQMTI010000026">
    <property type="protein sequence ID" value="MDB9440135.1"/>
    <property type="molecule type" value="Genomic_DNA"/>
</dbReference>
<dbReference type="Proteomes" id="UP001211711">
    <property type="component" value="Unassembled WGS sequence"/>
</dbReference>
<name>A0ABT4ZL78_9CYAN</name>
<dbReference type="InterPro" id="IPR009241">
    <property type="entry name" value="HigB-like"/>
</dbReference>
<gene>
    <name evidence="1" type="ORF">PN497_01900</name>
</gene>
<proteinExistence type="predicted"/>
<sequence>MKKEYIIYVGSVFQLEWYFDENGESEALEYFNQLSEQQQLKFLFLVKRIGDFGKISNKEQFRNEGDKIYAFKPQPDRFLCFFFTGKKIIVTNAFQKKTQKLPNNQKEKAIQYMNAFIQRHEEGKYYEEE</sequence>
<evidence type="ECO:0000313" key="1">
    <source>
        <dbReference type="EMBL" id="MDB9440135.1"/>
    </source>
</evidence>
<accession>A0ABT4ZL78</accession>
<evidence type="ECO:0000313" key="2">
    <source>
        <dbReference type="Proteomes" id="UP001211711"/>
    </source>
</evidence>
<dbReference type="RefSeq" id="WP_096572217.1">
    <property type="nucleotide sequence ID" value="NZ_JAQMTI010000026.1"/>
</dbReference>
<protein>
    <submittedName>
        <fullName evidence="1">Type II toxin-antitoxin system RelE/ParE family toxin</fullName>
    </submittedName>
</protein>
<organism evidence="1 2">
    <name type="scientific">Sphaerospermopsis kisseleviana CS-549</name>
    <dbReference type="NCBI Taxonomy" id="3021783"/>
    <lineage>
        <taxon>Bacteria</taxon>
        <taxon>Bacillati</taxon>
        <taxon>Cyanobacteriota</taxon>
        <taxon>Cyanophyceae</taxon>
        <taxon>Nostocales</taxon>
        <taxon>Aphanizomenonaceae</taxon>
        <taxon>Sphaerospermopsis</taxon>
        <taxon>Sphaerospermopsis kisseleviana</taxon>
    </lineage>
</organism>
<reference evidence="1 2" key="1">
    <citation type="submission" date="2023-01" db="EMBL/GenBank/DDBJ databases">
        <title>Genomes from the Australian National Cyanobacteria Reference Collection.</title>
        <authorList>
            <person name="Willis A."/>
            <person name="Lee E.M.F."/>
        </authorList>
    </citation>
    <scope>NUCLEOTIDE SEQUENCE [LARGE SCALE GENOMIC DNA]</scope>
    <source>
        <strain evidence="1 2">CS-549</strain>
    </source>
</reference>
<dbReference type="Pfam" id="PF05973">
    <property type="entry name" value="Gp49"/>
    <property type="match status" value="1"/>
</dbReference>